<gene>
    <name evidence="6" type="ORF">GSMUA_81870.1</name>
</gene>
<sequence length="753" mass="81234">MALRSTPPTMSFSTMFLVLFWLFPSSQSLHYDAIFSFGDSLSDTGNVQVAGLPYGMTFFGRPTGRCSNGRLVIDFIAEAVGLPLLPASSTTKGNSFRQGANFAYTAATALDFDFFNRRGLGGKLWVNASLSSQIGWFEKTMPSLCSSTSACKNYFGRSLFVVGEFGGNDYNTAIFAGRSMAEVNSYVPIVIRAIRLGVERLVGHGAVDILVPGMLPIGCFPVYLTLYGSSNKNDYTGIGCLRKYNDLAMHHNALLRRAIYGLQRKHSGTRIRYADYYNPALGFAADPAKYGFTGGALKACCGATGSGEYNVNPHKVCAQPGSSVCGDPTTHVSWDGSHLTEAAYLLIARGWLGGPDAKPSILSSSAAPLPLPPLALTMKQLPLLIFLLPPLFLLSCSQRYNAIFSFGDSLSDTGNVVIAGLPYGMTFFGRATGRCSNGRLVIDFIAEATGLPLLPPSTAKGQSFAQGANFACTAATTLDFDFFYHRNLSGGLWVNASLSQQIGWFEQMLPSLCGQTRECNDYLGTSLFVVGEFGGNDYTTPIFAGRSMWEVYTFVPRVVQAIAHGVELDRCILWSSESNMCLLCSCLSQRLIGHGAVDLVVPGMLPIGCFPVYLTLYATSNPSDYSSIGCLRKFNDLTSYHNSLLQAALYQLQIKYPSTRIRYGNYYTPAIQYVAYPSKYGFSGGGLKACCGAAGSGKYNVNLKAMCAKAGSSVCSDPDTYVSWDGIHLTEAAYRLIADGWLNGPYANPPIVS</sequence>
<proteinExistence type="inferred from homology"/>
<dbReference type="PANTHER" id="PTHR22835:SF659">
    <property type="entry name" value="GDSL LIPASE_ACYLHYDROLASE, PUTATIVE (AFU_ORTHOLOGUE AFUA_2G00510)-RELATED"/>
    <property type="match status" value="1"/>
</dbReference>
<dbReference type="EMBL" id="HG996472">
    <property type="protein sequence ID" value="CAG1832268.1"/>
    <property type="molecule type" value="Genomic_DNA"/>
</dbReference>
<protein>
    <submittedName>
        <fullName evidence="6">(wild Malaysian banana) hypothetical protein</fullName>
    </submittedName>
</protein>
<keyword evidence="4" id="KW-0325">Glycoprotein</keyword>
<dbReference type="InterPro" id="IPR001087">
    <property type="entry name" value="GDSL"/>
</dbReference>
<dbReference type="Gene3D" id="3.40.50.1110">
    <property type="entry name" value="SGNH hydrolase"/>
    <property type="match status" value="2"/>
</dbReference>
<accession>A0A8D6ZLZ5</accession>
<dbReference type="InterPro" id="IPR035669">
    <property type="entry name" value="SGNH_plant_lipase-like"/>
</dbReference>
<keyword evidence="3" id="KW-0378">Hydrolase</keyword>
<keyword evidence="2 5" id="KW-0732">Signal</keyword>
<dbReference type="SUPFAM" id="SSF52266">
    <property type="entry name" value="SGNH hydrolase"/>
    <property type="match status" value="1"/>
</dbReference>
<dbReference type="Pfam" id="PF00657">
    <property type="entry name" value="Lipase_GDSL"/>
    <property type="match status" value="2"/>
</dbReference>
<dbReference type="InterPro" id="IPR036514">
    <property type="entry name" value="SGNH_hydro_sf"/>
</dbReference>
<organism evidence="6">
    <name type="scientific">Musa acuminata subsp. malaccensis</name>
    <name type="common">Wild banana</name>
    <name type="synonym">Musa malaccensis</name>
    <dbReference type="NCBI Taxonomy" id="214687"/>
    <lineage>
        <taxon>Eukaryota</taxon>
        <taxon>Viridiplantae</taxon>
        <taxon>Streptophyta</taxon>
        <taxon>Embryophyta</taxon>
        <taxon>Tracheophyta</taxon>
        <taxon>Spermatophyta</taxon>
        <taxon>Magnoliopsida</taxon>
        <taxon>Liliopsida</taxon>
        <taxon>Zingiberales</taxon>
        <taxon>Musaceae</taxon>
        <taxon>Musa</taxon>
    </lineage>
</organism>
<dbReference type="PANTHER" id="PTHR22835">
    <property type="entry name" value="ZINC FINGER FYVE DOMAIN CONTAINING PROTEIN"/>
    <property type="match status" value="1"/>
</dbReference>
<evidence type="ECO:0000256" key="1">
    <source>
        <dbReference type="ARBA" id="ARBA00008668"/>
    </source>
</evidence>
<evidence type="ECO:0000256" key="2">
    <source>
        <dbReference type="ARBA" id="ARBA00022729"/>
    </source>
</evidence>
<evidence type="ECO:0000256" key="3">
    <source>
        <dbReference type="ARBA" id="ARBA00022801"/>
    </source>
</evidence>
<comment type="similarity">
    <text evidence="1">Belongs to the 'GDSL' lipolytic enzyme family.</text>
</comment>
<reference evidence="6" key="1">
    <citation type="submission" date="2021-03" db="EMBL/GenBank/DDBJ databases">
        <authorList>
            <consortium name="Genoscope - CEA"/>
            <person name="William W."/>
        </authorList>
    </citation>
    <scope>NUCLEOTIDE SEQUENCE</scope>
    <source>
        <strain evidence="6">Doubled-haploid Pahang</strain>
    </source>
</reference>
<feature type="signal peptide" evidence="5">
    <location>
        <begin position="1"/>
        <end position="28"/>
    </location>
</feature>
<dbReference type="GO" id="GO:0016788">
    <property type="term" value="F:hydrolase activity, acting on ester bonds"/>
    <property type="evidence" value="ECO:0007669"/>
    <property type="project" value="InterPro"/>
</dbReference>
<dbReference type="CDD" id="cd01837">
    <property type="entry name" value="SGNH_plant_lipase_like"/>
    <property type="match status" value="2"/>
</dbReference>
<evidence type="ECO:0000256" key="4">
    <source>
        <dbReference type="ARBA" id="ARBA00023180"/>
    </source>
</evidence>
<name>A0A8D6ZLZ5_MUSAM</name>
<evidence type="ECO:0000313" key="6">
    <source>
        <dbReference type="EMBL" id="CAG1832268.1"/>
    </source>
</evidence>
<evidence type="ECO:0000256" key="5">
    <source>
        <dbReference type="SAM" id="SignalP"/>
    </source>
</evidence>
<feature type="chain" id="PRO_5034927784" evidence="5">
    <location>
        <begin position="29"/>
        <end position="753"/>
    </location>
</feature>
<dbReference type="AlphaFoldDB" id="A0A8D6ZLZ5"/>